<protein>
    <submittedName>
        <fullName evidence="1">Uncharacterized protein</fullName>
    </submittedName>
</protein>
<dbReference type="AlphaFoldDB" id="A0A3M7SFK8"/>
<comment type="caution">
    <text evidence="1">The sequence shown here is derived from an EMBL/GenBank/DDBJ whole genome shotgun (WGS) entry which is preliminary data.</text>
</comment>
<gene>
    <name evidence="1" type="ORF">BpHYR1_009124</name>
</gene>
<proteinExistence type="predicted"/>
<dbReference type="Proteomes" id="UP000276133">
    <property type="component" value="Unassembled WGS sequence"/>
</dbReference>
<sequence length="155" mass="18696">MDLIYYLLNIMEFRLRKLAKNALNPVACTICGEFMKNEKMQLCFRIRLILNFKKLIKKLLKGLIMNEHRDELITRCDTERFFNSRIETLHSDSTNTSAKLLAIVFFIILHWELRVLYHVPIFFWFKCQSPDVSKPKKEQEQRQLTNVNNLYFLKY</sequence>
<accession>A0A3M7SFK8</accession>
<keyword evidence="2" id="KW-1185">Reference proteome</keyword>
<reference evidence="1 2" key="1">
    <citation type="journal article" date="2018" name="Sci. Rep.">
        <title>Genomic signatures of local adaptation to the degree of environmental predictability in rotifers.</title>
        <authorList>
            <person name="Franch-Gras L."/>
            <person name="Hahn C."/>
            <person name="Garcia-Roger E.M."/>
            <person name="Carmona M.J."/>
            <person name="Serra M."/>
            <person name="Gomez A."/>
        </authorList>
    </citation>
    <scope>NUCLEOTIDE SEQUENCE [LARGE SCALE GENOMIC DNA]</scope>
    <source>
        <strain evidence="1">HYR1</strain>
    </source>
</reference>
<evidence type="ECO:0000313" key="1">
    <source>
        <dbReference type="EMBL" id="RNA34571.1"/>
    </source>
</evidence>
<evidence type="ECO:0000313" key="2">
    <source>
        <dbReference type="Proteomes" id="UP000276133"/>
    </source>
</evidence>
<organism evidence="1 2">
    <name type="scientific">Brachionus plicatilis</name>
    <name type="common">Marine rotifer</name>
    <name type="synonym">Brachionus muelleri</name>
    <dbReference type="NCBI Taxonomy" id="10195"/>
    <lineage>
        <taxon>Eukaryota</taxon>
        <taxon>Metazoa</taxon>
        <taxon>Spiralia</taxon>
        <taxon>Gnathifera</taxon>
        <taxon>Rotifera</taxon>
        <taxon>Eurotatoria</taxon>
        <taxon>Monogononta</taxon>
        <taxon>Pseudotrocha</taxon>
        <taxon>Ploima</taxon>
        <taxon>Brachionidae</taxon>
        <taxon>Brachionus</taxon>
    </lineage>
</organism>
<dbReference type="EMBL" id="REGN01001452">
    <property type="protein sequence ID" value="RNA34571.1"/>
    <property type="molecule type" value="Genomic_DNA"/>
</dbReference>
<name>A0A3M7SFK8_BRAPC</name>